<feature type="domain" description="Phage neck terminator protein gp12-like" evidence="1">
    <location>
        <begin position="8"/>
        <end position="154"/>
    </location>
</feature>
<organism evidence="2 3">
    <name type="scientific">Domibacillus aminovorans</name>
    <dbReference type="NCBI Taxonomy" id="29332"/>
    <lineage>
        <taxon>Bacteria</taxon>
        <taxon>Bacillati</taxon>
        <taxon>Bacillota</taxon>
        <taxon>Bacilli</taxon>
        <taxon>Bacillales</taxon>
        <taxon>Bacillaceae</taxon>
        <taxon>Domibacillus</taxon>
    </lineage>
</organism>
<sequence>MKTNDVKAMIEVLADHTGVLVVKADQQGAKKPPLPYGLYKVTSPHIKGRGRGNVTQYEVENTTYERLTTQPLMTISLNFFHTDEDSSRELAVLAHGWFQFAGALYFVDEGTAIHRLGNVENRTTHIVDHYEYKHGFDVQIRSEHHIDRIMELIEKANIKQEGN</sequence>
<dbReference type="OrthoDB" id="2921463at2"/>
<dbReference type="NCBIfam" id="NF047498">
    <property type="entry name" value="LIC_12616_fam"/>
    <property type="match status" value="1"/>
</dbReference>
<dbReference type="EMBL" id="LQWZ01000035">
    <property type="protein sequence ID" value="OAH53897.1"/>
    <property type="molecule type" value="Genomic_DNA"/>
</dbReference>
<dbReference type="Proteomes" id="UP000077271">
    <property type="component" value="Unassembled WGS sequence"/>
</dbReference>
<accession>A0A177KLB1</accession>
<protein>
    <recommendedName>
        <fullName evidence="1">Phage neck terminator protein gp12-like domain-containing protein</fullName>
    </recommendedName>
</protein>
<dbReference type="Pfam" id="PF23961">
    <property type="entry name" value="Phage_tail_terminator_9"/>
    <property type="match status" value="1"/>
</dbReference>
<evidence type="ECO:0000259" key="1">
    <source>
        <dbReference type="Pfam" id="PF23961"/>
    </source>
</evidence>
<reference evidence="2 3" key="1">
    <citation type="submission" date="2016-01" db="EMBL/GenBank/DDBJ databases">
        <title>Investigation of taxonomic status of Bacillus aminovorans.</title>
        <authorList>
            <person name="Verma A."/>
            <person name="Pal Y."/>
            <person name="Krishnamurthi S."/>
        </authorList>
    </citation>
    <scope>NUCLEOTIDE SEQUENCE [LARGE SCALE GENOMIC DNA]</scope>
    <source>
        <strain evidence="2 3">DSM 4337</strain>
    </source>
</reference>
<dbReference type="AlphaFoldDB" id="A0A177KLB1"/>
<evidence type="ECO:0000313" key="2">
    <source>
        <dbReference type="EMBL" id="OAH53897.1"/>
    </source>
</evidence>
<comment type="caution">
    <text evidence="2">The sequence shown here is derived from an EMBL/GenBank/DDBJ whole genome shotgun (WGS) entry which is preliminary data.</text>
</comment>
<proteinExistence type="predicted"/>
<evidence type="ECO:0000313" key="3">
    <source>
        <dbReference type="Proteomes" id="UP000077271"/>
    </source>
</evidence>
<dbReference type="RefSeq" id="WP_063975398.1">
    <property type="nucleotide sequence ID" value="NZ_LQWZ01000035.1"/>
</dbReference>
<name>A0A177KLB1_9BACI</name>
<dbReference type="InterPro" id="IPR057087">
    <property type="entry name" value="Gp12-like"/>
</dbReference>
<gene>
    <name evidence="2" type="ORF">AWH48_11555</name>
</gene>